<organism evidence="1 2">
    <name type="scientific">Agathobacter rectalis (strain ATCC 33656 / DSM 3377 / JCM 17463 / KCTC 5835 / VPI 0990)</name>
    <name type="common">Eubacterium rectale</name>
    <dbReference type="NCBI Taxonomy" id="515619"/>
    <lineage>
        <taxon>Bacteria</taxon>
        <taxon>Bacillati</taxon>
        <taxon>Bacillota</taxon>
        <taxon>Clostridia</taxon>
        <taxon>Lachnospirales</taxon>
        <taxon>Lachnospiraceae</taxon>
        <taxon>Agathobacter</taxon>
    </lineage>
</organism>
<dbReference type="AlphaFoldDB" id="C4Z885"/>
<dbReference type="EMBL" id="CP001107">
    <property type="protein sequence ID" value="ACR75102.1"/>
    <property type="molecule type" value="Genomic_DNA"/>
</dbReference>
<evidence type="ECO:0000313" key="2">
    <source>
        <dbReference type="Proteomes" id="UP000001477"/>
    </source>
</evidence>
<reference evidence="1 2" key="1">
    <citation type="journal article" date="2009" name="Proc. Natl. Acad. Sci. U.S.A.">
        <title>Characterizing a model human gut microbiota composed of members of its two dominant bacterial phyla.</title>
        <authorList>
            <person name="Mahowald M.A."/>
            <person name="Rey F.E."/>
            <person name="Seedorf H."/>
            <person name="Turnbaugh P.J."/>
            <person name="Fulton R.S."/>
            <person name="Wollam A."/>
            <person name="Shah N."/>
            <person name="Wang C."/>
            <person name="Magrini V."/>
            <person name="Wilson R.K."/>
            <person name="Cantarel B.L."/>
            <person name="Coutinho P.M."/>
            <person name="Henrissat B."/>
            <person name="Crock L.W."/>
            <person name="Russell A."/>
            <person name="Verberkmoes N.C."/>
            <person name="Hettich R.L."/>
            <person name="Gordon J.I."/>
        </authorList>
    </citation>
    <scope>NUCLEOTIDE SEQUENCE [LARGE SCALE GENOMIC DNA]</scope>
    <source>
        <strain evidence="2">ATCC 33656 / DSM 3377 / JCM 17463 / KCTC 5835 / LMG 30912 / VPI 0990</strain>
    </source>
</reference>
<name>C4Z885_AGARV</name>
<evidence type="ECO:0008006" key="3">
    <source>
        <dbReference type="Google" id="ProtNLM"/>
    </source>
</evidence>
<dbReference type="Proteomes" id="UP000001477">
    <property type="component" value="Chromosome"/>
</dbReference>
<gene>
    <name evidence="1" type="ordered locus">EUBREC_1342</name>
</gene>
<dbReference type="PaxDb" id="515619-EUBREC_1342"/>
<dbReference type="KEGG" id="ere:EUBREC_1342"/>
<accession>C4Z885</accession>
<sequence>MEKFNRTYGHYPKYQVADAGYGSYNNYLYCEEHGMEKHMKFPMYKKATTDES</sequence>
<evidence type="ECO:0000313" key="1">
    <source>
        <dbReference type="EMBL" id="ACR75102.1"/>
    </source>
</evidence>
<protein>
    <recommendedName>
        <fullName evidence="3">Transposase IS4-like domain-containing protein</fullName>
    </recommendedName>
</protein>
<proteinExistence type="predicted"/>
<dbReference type="HOGENOM" id="CLU_207803_0_0_9"/>